<dbReference type="PROSITE" id="PS51186">
    <property type="entry name" value="GNAT"/>
    <property type="match status" value="1"/>
</dbReference>
<evidence type="ECO:0000313" key="2">
    <source>
        <dbReference type="EMBL" id="PWW20499.1"/>
    </source>
</evidence>
<protein>
    <submittedName>
        <fullName evidence="2">RimJ/RimL family protein N-acetyltransferase</fullName>
    </submittedName>
</protein>
<dbReference type="Pfam" id="PF13302">
    <property type="entry name" value="Acetyltransf_3"/>
    <property type="match status" value="1"/>
</dbReference>
<sequence>MIKLTVFTEEDFNLLISWITTPELMVQWSGAHFKYPLDHEQLAKYIRSANQENSTEHIFKVIEAKTDKAVGHISLGRMDPVNETARIGKVFVSPASRGKGYASEMIQQILAIAFEEFKLNRVSLGVFDFNRGAIKVYEKAGFQKEGLLRQTNKVKDEYWNLIEMSILRSEWHEQNGPGKIQSNV</sequence>
<dbReference type="SUPFAM" id="SSF55729">
    <property type="entry name" value="Acyl-CoA N-acyltransferases (Nat)"/>
    <property type="match status" value="1"/>
</dbReference>
<dbReference type="EMBL" id="QGTW01000015">
    <property type="protein sequence ID" value="PWW20499.1"/>
    <property type="molecule type" value="Genomic_DNA"/>
</dbReference>
<evidence type="ECO:0000313" key="3">
    <source>
        <dbReference type="Proteomes" id="UP000247150"/>
    </source>
</evidence>
<dbReference type="InterPro" id="IPR000182">
    <property type="entry name" value="GNAT_dom"/>
</dbReference>
<dbReference type="GO" id="GO:0016747">
    <property type="term" value="F:acyltransferase activity, transferring groups other than amino-acyl groups"/>
    <property type="evidence" value="ECO:0007669"/>
    <property type="project" value="InterPro"/>
</dbReference>
<name>A0A2V2ZKN5_9BACI</name>
<dbReference type="CDD" id="cd04301">
    <property type="entry name" value="NAT_SF"/>
    <property type="match status" value="1"/>
</dbReference>
<reference evidence="2 3" key="1">
    <citation type="submission" date="2018-05" db="EMBL/GenBank/DDBJ databases">
        <title>Freshwater and sediment microbial communities from various areas in North America, analyzing microbe dynamics in response to fracking.</title>
        <authorList>
            <person name="Lamendella R."/>
        </authorList>
    </citation>
    <scope>NUCLEOTIDE SEQUENCE [LARGE SCALE GENOMIC DNA]</scope>
    <source>
        <strain evidence="2 3">15_TX</strain>
    </source>
</reference>
<dbReference type="Gene3D" id="3.40.630.30">
    <property type="match status" value="1"/>
</dbReference>
<feature type="domain" description="N-acetyltransferase" evidence="1">
    <location>
        <begin position="2"/>
        <end position="169"/>
    </location>
</feature>
<dbReference type="InterPro" id="IPR016181">
    <property type="entry name" value="Acyl_CoA_acyltransferase"/>
</dbReference>
<evidence type="ECO:0000259" key="1">
    <source>
        <dbReference type="PROSITE" id="PS51186"/>
    </source>
</evidence>
<dbReference type="Proteomes" id="UP000247150">
    <property type="component" value="Unassembled WGS sequence"/>
</dbReference>
<dbReference type="AlphaFoldDB" id="A0A2V2ZKN5"/>
<gene>
    <name evidence="2" type="ORF">DFO73_11575</name>
</gene>
<dbReference type="PANTHER" id="PTHR43415:SF5">
    <property type="entry name" value="ACETYLTRANSFERASE"/>
    <property type="match status" value="1"/>
</dbReference>
<dbReference type="PANTHER" id="PTHR43415">
    <property type="entry name" value="SPERMIDINE N(1)-ACETYLTRANSFERASE"/>
    <property type="match status" value="1"/>
</dbReference>
<dbReference type="OrthoDB" id="9795206at2"/>
<accession>A0A2V2ZKN5</accession>
<comment type="caution">
    <text evidence="2">The sequence shown here is derived from an EMBL/GenBank/DDBJ whole genome shotgun (WGS) entry which is preliminary data.</text>
</comment>
<proteinExistence type="predicted"/>
<dbReference type="RefSeq" id="WP_110067006.1">
    <property type="nucleotide sequence ID" value="NZ_QGTW01000015.1"/>
</dbReference>
<keyword evidence="2" id="KW-0808">Transferase</keyword>
<organism evidence="2 3">
    <name type="scientific">Cytobacillus oceanisediminis</name>
    <dbReference type="NCBI Taxonomy" id="665099"/>
    <lineage>
        <taxon>Bacteria</taxon>
        <taxon>Bacillati</taxon>
        <taxon>Bacillota</taxon>
        <taxon>Bacilli</taxon>
        <taxon>Bacillales</taxon>
        <taxon>Bacillaceae</taxon>
        <taxon>Cytobacillus</taxon>
    </lineage>
</organism>